<dbReference type="Proteomes" id="UP000279089">
    <property type="component" value="Unassembled WGS sequence"/>
</dbReference>
<sequence>MPQCRKRWPAYSLAALMYLCLVPKARAQKHFSTYDNAAGTQIGYGIKLSIDYSKLERFNFRLGLSAGVGSSLGNDWLYPSAHADLMIYSGGFGSNRPGVVKFANSIEIDFIFSYTLTVGTSYRMLENGKYRPGERNYPLYYFQNYTLPPLQNPYRWSVSGGGNYVLFLTRKLYNRQAVGFLNLHADRLQFSYINDGPPFIPPLGDRKDRYFTGGGLITYHLDDEAPFNLLEASFGKFTGYSPSAYELSNKLGHSYVLYKNMEENYYNKSSLIFSASNTARGYGMYAIFYNYPRTDFQHRIHDNMFYSLHLVPYKGSTAGGITGYYQQSKIGLKK</sequence>
<evidence type="ECO:0000256" key="1">
    <source>
        <dbReference type="SAM" id="SignalP"/>
    </source>
</evidence>
<evidence type="ECO:0000313" key="3">
    <source>
        <dbReference type="Proteomes" id="UP000279089"/>
    </source>
</evidence>
<dbReference type="RefSeq" id="WP_120517789.1">
    <property type="nucleotide sequence ID" value="NZ_QXZY01000010.1"/>
</dbReference>
<accession>A0A3N4MX05</accession>
<keyword evidence="3" id="KW-1185">Reference proteome</keyword>
<feature type="signal peptide" evidence="1">
    <location>
        <begin position="1"/>
        <end position="27"/>
    </location>
</feature>
<gene>
    <name evidence="2" type="ORF">EG028_17530</name>
</gene>
<dbReference type="EMBL" id="RMBX01000009">
    <property type="protein sequence ID" value="RPD39923.1"/>
    <property type="molecule type" value="Genomic_DNA"/>
</dbReference>
<reference evidence="3" key="1">
    <citation type="submission" date="2018-11" db="EMBL/GenBank/DDBJ databases">
        <title>Chitinophaga lutea sp.nov., isolate from arsenic contaminated soil.</title>
        <authorList>
            <person name="Zong Y."/>
        </authorList>
    </citation>
    <scope>NUCLEOTIDE SEQUENCE [LARGE SCALE GENOMIC DNA]</scope>
    <source>
        <strain evidence="3">YLT18</strain>
    </source>
</reference>
<evidence type="ECO:0000313" key="2">
    <source>
        <dbReference type="EMBL" id="RPD39923.1"/>
    </source>
</evidence>
<comment type="caution">
    <text evidence="2">The sequence shown here is derived from an EMBL/GenBank/DDBJ whole genome shotgun (WGS) entry which is preliminary data.</text>
</comment>
<proteinExistence type="predicted"/>
<name>A0A3N4MX05_9BACT</name>
<protein>
    <recommendedName>
        <fullName evidence="4">Bacterial toxin 23 domain-containing protein</fullName>
    </recommendedName>
</protein>
<keyword evidence="1" id="KW-0732">Signal</keyword>
<feature type="chain" id="PRO_5018045142" description="Bacterial toxin 23 domain-containing protein" evidence="1">
    <location>
        <begin position="28"/>
        <end position="334"/>
    </location>
</feature>
<dbReference type="OrthoDB" id="1319710at2"/>
<evidence type="ECO:0008006" key="4">
    <source>
        <dbReference type="Google" id="ProtNLM"/>
    </source>
</evidence>
<dbReference type="AlphaFoldDB" id="A0A3N4MX05"/>
<organism evidence="2 3">
    <name type="scientific">Chitinophaga barathri</name>
    <dbReference type="NCBI Taxonomy" id="1647451"/>
    <lineage>
        <taxon>Bacteria</taxon>
        <taxon>Pseudomonadati</taxon>
        <taxon>Bacteroidota</taxon>
        <taxon>Chitinophagia</taxon>
        <taxon>Chitinophagales</taxon>
        <taxon>Chitinophagaceae</taxon>
        <taxon>Chitinophaga</taxon>
    </lineage>
</organism>